<dbReference type="Proteomes" id="UP000046155">
    <property type="component" value="Unassembled WGS sequence"/>
</dbReference>
<evidence type="ECO:0000256" key="1">
    <source>
        <dbReference type="ARBA" id="ARBA00004413"/>
    </source>
</evidence>
<dbReference type="PANTHER" id="PTHR42711">
    <property type="entry name" value="ABC TRANSPORTER ATP-BINDING PROTEIN"/>
    <property type="match status" value="1"/>
</dbReference>
<organism evidence="10 11">
    <name type="scientific">Syntrophaceticus schinkii</name>
    <dbReference type="NCBI Taxonomy" id="499207"/>
    <lineage>
        <taxon>Bacteria</taxon>
        <taxon>Bacillati</taxon>
        <taxon>Bacillota</taxon>
        <taxon>Clostridia</taxon>
        <taxon>Thermoanaerobacterales</taxon>
        <taxon>Thermoanaerobacterales Family III. Incertae Sedis</taxon>
        <taxon>Syntrophaceticus</taxon>
    </lineage>
</organism>
<dbReference type="SUPFAM" id="SSF52540">
    <property type="entry name" value="P-loop containing nucleoside triphosphate hydrolases"/>
    <property type="match status" value="1"/>
</dbReference>
<dbReference type="OrthoDB" id="9804819at2"/>
<dbReference type="EMBL" id="CDRZ01000168">
    <property type="protein sequence ID" value="CEO88730.1"/>
    <property type="molecule type" value="Genomic_DNA"/>
</dbReference>
<evidence type="ECO:0000259" key="9">
    <source>
        <dbReference type="PROSITE" id="PS50893"/>
    </source>
</evidence>
<keyword evidence="5 10" id="KW-0067">ATP-binding</keyword>
<dbReference type="InterPro" id="IPR005894">
    <property type="entry name" value="DrrA"/>
</dbReference>
<reference evidence="11" key="1">
    <citation type="submission" date="2015-01" db="EMBL/GenBank/DDBJ databases">
        <authorList>
            <person name="Manzoor Shahid"/>
            <person name="Zubair Saima"/>
        </authorList>
    </citation>
    <scope>NUCLEOTIDE SEQUENCE [LARGE SCALE GENOMIC DNA]</scope>
    <source>
        <strain evidence="11">Sp3</strain>
    </source>
</reference>
<keyword evidence="6" id="KW-1278">Translocase</keyword>
<evidence type="ECO:0000256" key="3">
    <source>
        <dbReference type="ARBA" id="ARBA00022475"/>
    </source>
</evidence>
<evidence type="ECO:0000313" key="10">
    <source>
        <dbReference type="EMBL" id="CEO88730.1"/>
    </source>
</evidence>
<evidence type="ECO:0000256" key="2">
    <source>
        <dbReference type="ARBA" id="ARBA00022448"/>
    </source>
</evidence>
<keyword evidence="2" id="KW-0813">Transport</keyword>
<dbReference type="PROSITE" id="PS00211">
    <property type="entry name" value="ABC_TRANSPORTER_1"/>
    <property type="match status" value="1"/>
</dbReference>
<dbReference type="RefSeq" id="WP_084710995.1">
    <property type="nucleotide sequence ID" value="NZ_CDRZ01000168.1"/>
</dbReference>
<keyword evidence="11" id="KW-1185">Reference proteome</keyword>
<dbReference type="GO" id="GO:0016887">
    <property type="term" value="F:ATP hydrolysis activity"/>
    <property type="evidence" value="ECO:0007669"/>
    <property type="project" value="InterPro"/>
</dbReference>
<dbReference type="FunFam" id="3.40.50.300:FF:000589">
    <property type="entry name" value="ABC transporter, ATP-binding subunit"/>
    <property type="match status" value="1"/>
</dbReference>
<keyword evidence="10" id="KW-0378">Hydrolase</keyword>
<gene>
    <name evidence="10" type="primary">nodI</name>
    <name evidence="10" type="ORF">SSCH_250006</name>
</gene>
<dbReference type="InterPro" id="IPR003439">
    <property type="entry name" value="ABC_transporter-like_ATP-bd"/>
</dbReference>
<dbReference type="InterPro" id="IPR050763">
    <property type="entry name" value="ABC_transporter_ATP-binding"/>
</dbReference>
<dbReference type="NCBIfam" id="TIGR01188">
    <property type="entry name" value="drrA"/>
    <property type="match status" value="1"/>
</dbReference>
<dbReference type="GO" id="GO:1900753">
    <property type="term" value="P:doxorubicin transport"/>
    <property type="evidence" value="ECO:0007669"/>
    <property type="project" value="InterPro"/>
</dbReference>
<dbReference type="GO" id="GO:0005886">
    <property type="term" value="C:plasma membrane"/>
    <property type="evidence" value="ECO:0007669"/>
    <property type="project" value="UniProtKB-SubCell"/>
</dbReference>
<keyword evidence="3" id="KW-1003">Cell membrane</keyword>
<dbReference type="PROSITE" id="PS50893">
    <property type="entry name" value="ABC_TRANSPORTER_2"/>
    <property type="match status" value="1"/>
</dbReference>
<dbReference type="SMART" id="SM00382">
    <property type="entry name" value="AAA"/>
    <property type="match status" value="1"/>
</dbReference>
<dbReference type="AlphaFoldDB" id="A0A0B7MFA6"/>
<evidence type="ECO:0000256" key="7">
    <source>
        <dbReference type="ARBA" id="ARBA00023136"/>
    </source>
</evidence>
<comment type="similarity">
    <text evidence="8">Belongs to the ABC transporter superfamily. Drug exporter-1 (DrugE1) (TC 3.A.1.105) family.</text>
</comment>
<dbReference type="EC" id="3.6.3.-" evidence="10"/>
<evidence type="ECO:0000256" key="4">
    <source>
        <dbReference type="ARBA" id="ARBA00022741"/>
    </source>
</evidence>
<dbReference type="Gene3D" id="3.40.50.300">
    <property type="entry name" value="P-loop containing nucleotide triphosphate hydrolases"/>
    <property type="match status" value="1"/>
</dbReference>
<evidence type="ECO:0000256" key="5">
    <source>
        <dbReference type="ARBA" id="ARBA00022840"/>
    </source>
</evidence>
<accession>A0A0B7MFA6</accession>
<dbReference type="InterPro" id="IPR003593">
    <property type="entry name" value="AAA+_ATPase"/>
</dbReference>
<feature type="domain" description="ABC transporter" evidence="9">
    <location>
        <begin position="2"/>
        <end position="232"/>
    </location>
</feature>
<proteinExistence type="inferred from homology"/>
<dbReference type="GO" id="GO:0005524">
    <property type="term" value="F:ATP binding"/>
    <property type="evidence" value="ECO:0007669"/>
    <property type="project" value="UniProtKB-KW"/>
</dbReference>
<keyword evidence="4" id="KW-0547">Nucleotide-binding</keyword>
<sequence>MIEISGLCKYYKEVKAVDHMDLNVKPGEIFGLLGPNGAGKTTTIRILITLARPTAGRVCINGKEVSRKKAQVKKEIGIVSQTENLDVEMTARENMELHGRLFKIPAQERCAQIEELLAFVDLTERADTAVGRFSGGMKRRLMIARALMHKPRILFLDEPTVGLDPQVRRKIWDLIRRLNGQGITVLLTTHYIEEAELLCHRVGIMNKGKLIALGTPEELKKKVGKVVVEVPNHNETEYHVFEERGEALQYAAAMKHDVVIRESNLEDVFVELTGRKVGD</sequence>
<evidence type="ECO:0000256" key="8">
    <source>
        <dbReference type="ARBA" id="ARBA00049985"/>
    </source>
</evidence>
<name>A0A0B7MFA6_9FIRM</name>
<dbReference type="GO" id="GO:0043215">
    <property type="term" value="P:daunorubicin transport"/>
    <property type="evidence" value="ECO:0007669"/>
    <property type="project" value="InterPro"/>
</dbReference>
<keyword evidence="7" id="KW-0472">Membrane</keyword>
<dbReference type="Pfam" id="PF00005">
    <property type="entry name" value="ABC_tran"/>
    <property type="match status" value="1"/>
</dbReference>
<dbReference type="InterPro" id="IPR017871">
    <property type="entry name" value="ABC_transporter-like_CS"/>
</dbReference>
<evidence type="ECO:0000256" key="6">
    <source>
        <dbReference type="ARBA" id="ARBA00022967"/>
    </source>
</evidence>
<comment type="subcellular location">
    <subcellularLocation>
        <location evidence="1">Cell membrane</location>
        <topology evidence="1">Peripheral membrane protein</topology>
        <orientation evidence="1">Cytoplasmic side</orientation>
    </subcellularLocation>
</comment>
<dbReference type="InterPro" id="IPR027417">
    <property type="entry name" value="P-loop_NTPase"/>
</dbReference>
<evidence type="ECO:0000313" key="11">
    <source>
        <dbReference type="Proteomes" id="UP000046155"/>
    </source>
</evidence>
<dbReference type="PANTHER" id="PTHR42711:SF18">
    <property type="entry name" value="ABC TRANSPORTER, ATP-BINDING PROTEIN"/>
    <property type="match status" value="1"/>
</dbReference>
<protein>
    <submittedName>
        <fullName evidence="10">Nod factor export ATP-binding protein I</fullName>
        <ecNumber evidence="10">3.6.3.-</ecNumber>
    </submittedName>
</protein>